<name>A0A3D8INX0_9HELI</name>
<evidence type="ECO:0000256" key="1">
    <source>
        <dbReference type="SAM" id="Coils"/>
    </source>
</evidence>
<organism evidence="3 4">
    <name type="scientific">Helicobacter equorum</name>
    <dbReference type="NCBI Taxonomy" id="361872"/>
    <lineage>
        <taxon>Bacteria</taxon>
        <taxon>Pseudomonadati</taxon>
        <taxon>Campylobacterota</taxon>
        <taxon>Epsilonproteobacteria</taxon>
        <taxon>Campylobacterales</taxon>
        <taxon>Helicobacteraceae</taxon>
        <taxon>Helicobacter</taxon>
    </lineage>
</organism>
<keyword evidence="1" id="KW-0175">Coiled coil</keyword>
<dbReference type="OrthoDB" id="5322012at2"/>
<dbReference type="Proteomes" id="UP000256514">
    <property type="component" value="Unassembled WGS sequence"/>
</dbReference>
<dbReference type="AlphaFoldDB" id="A0A3D8INX0"/>
<evidence type="ECO:0000313" key="3">
    <source>
        <dbReference type="EMBL" id="RDU66912.1"/>
    </source>
</evidence>
<dbReference type="RefSeq" id="WP_115571226.1">
    <property type="nucleotide sequence ID" value="NZ_NXLT01000004.1"/>
</dbReference>
<comment type="caution">
    <text evidence="3">The sequence shown here is derived from an EMBL/GenBank/DDBJ whole genome shotgun (WGS) entry which is preliminary data.</text>
</comment>
<gene>
    <name evidence="3" type="ORF">CQA54_06025</name>
</gene>
<evidence type="ECO:0000259" key="2">
    <source>
        <dbReference type="Pfam" id="PF13118"/>
    </source>
</evidence>
<sequence>MQDTPTQKDSQTLPVALNASATWISVDEFIKLSGLEEARVLELIESGAIVSKKEGENVMIDASSGTSALIKRVENNLVNADMRGKELSPVFVEKTIATILSLHDKVIASKDETISAFKNENAFLKDALVSMQEVYDDDKKTMEVLRLELQSAREEVEFMKRKYRLMWGKVSNMAEGSK</sequence>
<feature type="coiled-coil region" evidence="1">
    <location>
        <begin position="135"/>
        <end position="162"/>
    </location>
</feature>
<keyword evidence="4" id="KW-1185">Reference proteome</keyword>
<dbReference type="InterPro" id="IPR025002">
    <property type="entry name" value="DUF3972"/>
</dbReference>
<dbReference type="Pfam" id="PF13118">
    <property type="entry name" value="DUF3972"/>
    <property type="match status" value="1"/>
</dbReference>
<feature type="domain" description="DUF3972" evidence="2">
    <location>
        <begin position="28"/>
        <end position="151"/>
    </location>
</feature>
<protein>
    <submittedName>
        <fullName evidence="3">DUF3972 domain-containing protein</fullName>
    </submittedName>
</protein>
<proteinExistence type="predicted"/>
<accession>A0A3D8INX0</accession>
<reference evidence="3 4" key="1">
    <citation type="submission" date="2018-04" db="EMBL/GenBank/DDBJ databases">
        <title>Novel Campyloabacter and Helicobacter Species and Strains.</title>
        <authorList>
            <person name="Mannion A.J."/>
            <person name="Shen Z."/>
            <person name="Fox J.G."/>
        </authorList>
    </citation>
    <scope>NUCLEOTIDE SEQUENCE [LARGE SCALE GENOMIC DNA]</scope>
    <source>
        <strain evidence="3 4">MIT 12-6600</strain>
    </source>
</reference>
<dbReference type="EMBL" id="NXLT01000004">
    <property type="protein sequence ID" value="RDU66912.1"/>
    <property type="molecule type" value="Genomic_DNA"/>
</dbReference>
<evidence type="ECO:0000313" key="4">
    <source>
        <dbReference type="Proteomes" id="UP000256514"/>
    </source>
</evidence>